<organism evidence="2 3">
    <name type="scientific">Sellimonas intestinalis</name>
    <dbReference type="NCBI Taxonomy" id="1653434"/>
    <lineage>
        <taxon>Bacteria</taxon>
        <taxon>Bacillati</taxon>
        <taxon>Bacillota</taxon>
        <taxon>Clostridia</taxon>
        <taxon>Lachnospirales</taxon>
        <taxon>Lachnospiraceae</taxon>
        <taxon>Sellimonas</taxon>
    </lineage>
</organism>
<dbReference type="AlphaFoldDB" id="A0A3E3K3Z2"/>
<dbReference type="RefSeq" id="WP_117493290.1">
    <property type="nucleotide sequence ID" value="NZ_QVLX01000002.1"/>
</dbReference>
<dbReference type="Proteomes" id="UP000261080">
    <property type="component" value="Unassembled WGS sequence"/>
</dbReference>
<reference evidence="2 3" key="1">
    <citation type="submission" date="2018-08" db="EMBL/GenBank/DDBJ databases">
        <title>A genome reference for cultivated species of the human gut microbiota.</title>
        <authorList>
            <person name="Zou Y."/>
            <person name="Xue W."/>
            <person name="Luo G."/>
        </authorList>
    </citation>
    <scope>NUCLEOTIDE SEQUENCE [LARGE SCALE GENOMIC DNA]</scope>
    <source>
        <strain evidence="2 3">AF37-2AT</strain>
    </source>
</reference>
<evidence type="ECO:0000313" key="3">
    <source>
        <dbReference type="Proteomes" id="UP000261080"/>
    </source>
</evidence>
<proteinExistence type="predicted"/>
<keyword evidence="3" id="KW-1185">Reference proteome</keyword>
<sequence>MKLKFENVDVEQCLRSVMERNTKHYQSDFEYDVGSMERIAQTKHPERTPLFWMSRPSGTWCFRERDVFIRDSDAFYTWQFYKDTRDTILAYTVEITGMEGAAIKGNLYTQDYRAMAEHIERTALPAASVTVQFEGQSEPMEFRYAYYHKHKLSLHAQFGKAEKFRLEPAVPGLLRGILASEQEYRHNFIPGVFENHLDQMIAAEKRSVTHFLKEAAANAPRPALNKKAKEPPQR</sequence>
<evidence type="ECO:0000256" key="1">
    <source>
        <dbReference type="SAM" id="MobiDB-lite"/>
    </source>
</evidence>
<feature type="region of interest" description="Disordered" evidence="1">
    <location>
        <begin position="215"/>
        <end position="234"/>
    </location>
</feature>
<dbReference type="EMBL" id="QVLX01000002">
    <property type="protein sequence ID" value="RGE88701.1"/>
    <property type="molecule type" value="Genomic_DNA"/>
</dbReference>
<protein>
    <submittedName>
        <fullName evidence="2">Uncharacterized protein</fullName>
    </submittedName>
</protein>
<accession>A0A3E3K3Z2</accession>
<comment type="caution">
    <text evidence="2">The sequence shown here is derived from an EMBL/GenBank/DDBJ whole genome shotgun (WGS) entry which is preliminary data.</text>
</comment>
<gene>
    <name evidence="2" type="ORF">DW016_03995</name>
</gene>
<name>A0A3E3K3Z2_9FIRM</name>
<dbReference type="OrthoDB" id="1653505at2"/>
<evidence type="ECO:0000313" key="2">
    <source>
        <dbReference type="EMBL" id="RGE88701.1"/>
    </source>
</evidence>